<keyword evidence="6 8" id="KW-0807">Transducer</keyword>
<dbReference type="Pfam" id="PF00672">
    <property type="entry name" value="HAMP"/>
    <property type="match status" value="1"/>
</dbReference>
<evidence type="ECO:0000256" key="4">
    <source>
        <dbReference type="ARBA" id="ARBA00022989"/>
    </source>
</evidence>
<evidence type="ECO:0000259" key="11">
    <source>
        <dbReference type="PROSITE" id="PS50885"/>
    </source>
</evidence>
<dbReference type="AlphaFoldDB" id="A0A1M6MWS1"/>
<evidence type="ECO:0000256" key="3">
    <source>
        <dbReference type="ARBA" id="ARBA00022692"/>
    </source>
</evidence>
<dbReference type="SMART" id="SM00304">
    <property type="entry name" value="HAMP"/>
    <property type="match status" value="1"/>
</dbReference>
<sequence>MLRLGKTSLAGKIIISIVLCLIIAIGAVTVLLIRTTSENLYKQMELQGKEMAQLVMYEIRLKEAMLGDVEELLNNHLYDAAFSIASMGTYSNEMLQSLSQKTGLSEINIINGDGEIIYSNMADNIGYIYGQNHAMQQVLKGNQEKIVESIRKSEVDSRFYKYGGVKLAQGRGAVQIGIAADKIEKINHSFSIQKLLESIGEDDEVVYALMVDKKLTATAHSDRERVGMVFDYPGERMAVEKGEEHTGIFHSDERKMNIYEIILPIQSQSGEIVGAINMGLSVASVEEAVRNMISKSIVAAIITSVIGILLMLLLVQRITKPVKNLAAAADRISLGDLRDKIEVESKDEIGRLAQSFSIMVENVKDMVKKIMSTSASINTFSDELVASAQQNATVADQIAKATEEVAAGSSEQVRKTSQAKERVDMVSNKIKTIVNNIEELKASTETMVTSANESKREMQAMSQQMETIRASSDLSSSTLKDLSNTSQKIGKIVDVINQIANQTNLLALNAAIEAARAGEAGKGFTVVSEEIRNLAEQSVRSAEDITKLIQETQEKSQVAIIAIDASSSEVDKGQQIVERVGHTFETIGNTINENQQLFSQLEAAMSELNDSFYHTITLVNDIEFIAEGTAANTEEVAASTEEQMASIQQITASIEQLNNMVGELNDLIAQFKI</sequence>
<gene>
    <name evidence="12" type="ORF">SAMN02745975_03117</name>
</gene>
<dbReference type="PROSITE" id="PS50111">
    <property type="entry name" value="CHEMOTAXIS_TRANSDUC_2"/>
    <property type="match status" value="1"/>
</dbReference>
<dbReference type="PROSITE" id="PS50885">
    <property type="entry name" value="HAMP"/>
    <property type="match status" value="1"/>
</dbReference>
<evidence type="ECO:0000313" key="12">
    <source>
        <dbReference type="EMBL" id="SHJ87830.1"/>
    </source>
</evidence>
<dbReference type="PANTHER" id="PTHR32089:SF112">
    <property type="entry name" value="LYSOZYME-LIKE PROTEIN-RELATED"/>
    <property type="match status" value="1"/>
</dbReference>
<dbReference type="Gene3D" id="6.10.340.10">
    <property type="match status" value="1"/>
</dbReference>
<dbReference type="SUPFAM" id="SSF58104">
    <property type="entry name" value="Methyl-accepting chemotaxis protein (MCP) signaling domain"/>
    <property type="match status" value="1"/>
</dbReference>
<dbReference type="CDD" id="cd06225">
    <property type="entry name" value="HAMP"/>
    <property type="match status" value="1"/>
</dbReference>
<dbReference type="GO" id="GO:0007165">
    <property type="term" value="P:signal transduction"/>
    <property type="evidence" value="ECO:0007669"/>
    <property type="project" value="UniProtKB-KW"/>
</dbReference>
<feature type="transmembrane region" description="Helical" evidence="9">
    <location>
        <begin position="13"/>
        <end position="33"/>
    </location>
</feature>
<feature type="transmembrane region" description="Helical" evidence="9">
    <location>
        <begin position="297"/>
        <end position="315"/>
    </location>
</feature>
<evidence type="ECO:0000256" key="7">
    <source>
        <dbReference type="ARBA" id="ARBA00029447"/>
    </source>
</evidence>
<feature type="domain" description="Methyl-accepting transducer" evidence="10">
    <location>
        <begin position="387"/>
        <end position="658"/>
    </location>
</feature>
<dbReference type="Gene3D" id="1.10.287.950">
    <property type="entry name" value="Methyl-accepting chemotaxis protein"/>
    <property type="match status" value="1"/>
</dbReference>
<dbReference type="Gene3D" id="3.30.450.20">
    <property type="entry name" value="PAS domain"/>
    <property type="match status" value="1"/>
</dbReference>
<keyword evidence="3 9" id="KW-0812">Transmembrane</keyword>
<reference evidence="13" key="1">
    <citation type="submission" date="2016-11" db="EMBL/GenBank/DDBJ databases">
        <authorList>
            <person name="Varghese N."/>
            <person name="Submissions S."/>
        </authorList>
    </citation>
    <scope>NUCLEOTIDE SEQUENCE [LARGE SCALE GENOMIC DNA]</scope>
    <source>
        <strain evidence="13">DSM 17957</strain>
    </source>
</reference>
<evidence type="ECO:0000256" key="5">
    <source>
        <dbReference type="ARBA" id="ARBA00023136"/>
    </source>
</evidence>
<dbReference type="Pfam" id="PF00015">
    <property type="entry name" value="MCPsignal"/>
    <property type="match status" value="1"/>
</dbReference>
<keyword evidence="2" id="KW-1003">Cell membrane</keyword>
<dbReference type="SMART" id="SM00283">
    <property type="entry name" value="MA"/>
    <property type="match status" value="1"/>
</dbReference>
<dbReference type="SUPFAM" id="SSF103190">
    <property type="entry name" value="Sensory domain-like"/>
    <property type="match status" value="1"/>
</dbReference>
<dbReference type="InterPro" id="IPR029151">
    <property type="entry name" value="Sensor-like_sf"/>
</dbReference>
<comment type="similarity">
    <text evidence="7">Belongs to the methyl-accepting chemotaxis (MCP) protein family.</text>
</comment>
<proteinExistence type="inferred from homology"/>
<dbReference type="Pfam" id="PF17203">
    <property type="entry name" value="sCache_3_2"/>
    <property type="match status" value="1"/>
</dbReference>
<evidence type="ECO:0000259" key="10">
    <source>
        <dbReference type="PROSITE" id="PS50111"/>
    </source>
</evidence>
<keyword evidence="5 9" id="KW-0472">Membrane</keyword>
<dbReference type="InterPro" id="IPR033463">
    <property type="entry name" value="sCache_3"/>
</dbReference>
<dbReference type="EMBL" id="FQZV01000049">
    <property type="protein sequence ID" value="SHJ87830.1"/>
    <property type="molecule type" value="Genomic_DNA"/>
</dbReference>
<evidence type="ECO:0000256" key="6">
    <source>
        <dbReference type="ARBA" id="ARBA00023224"/>
    </source>
</evidence>
<dbReference type="OrthoDB" id="369336at2"/>
<evidence type="ECO:0000256" key="1">
    <source>
        <dbReference type="ARBA" id="ARBA00004651"/>
    </source>
</evidence>
<evidence type="ECO:0000256" key="2">
    <source>
        <dbReference type="ARBA" id="ARBA00022475"/>
    </source>
</evidence>
<dbReference type="GO" id="GO:0005886">
    <property type="term" value="C:plasma membrane"/>
    <property type="evidence" value="ECO:0007669"/>
    <property type="project" value="UniProtKB-SubCell"/>
</dbReference>
<dbReference type="InterPro" id="IPR004089">
    <property type="entry name" value="MCPsignal_dom"/>
</dbReference>
<dbReference type="InterPro" id="IPR003660">
    <property type="entry name" value="HAMP_dom"/>
</dbReference>
<dbReference type="STRING" id="1121919.SAMN02745975_03117"/>
<dbReference type="RefSeq" id="WP_110942156.1">
    <property type="nucleotide sequence ID" value="NZ_FQZV01000049.1"/>
</dbReference>
<evidence type="ECO:0000256" key="8">
    <source>
        <dbReference type="PROSITE-ProRule" id="PRU00284"/>
    </source>
</evidence>
<dbReference type="Proteomes" id="UP000184536">
    <property type="component" value="Unassembled WGS sequence"/>
</dbReference>
<dbReference type="PANTHER" id="PTHR32089">
    <property type="entry name" value="METHYL-ACCEPTING CHEMOTAXIS PROTEIN MCPB"/>
    <property type="match status" value="1"/>
</dbReference>
<evidence type="ECO:0000313" key="13">
    <source>
        <dbReference type="Proteomes" id="UP000184536"/>
    </source>
</evidence>
<feature type="domain" description="HAMP" evidence="11">
    <location>
        <begin position="316"/>
        <end position="368"/>
    </location>
</feature>
<organism evidence="12 13">
    <name type="scientific">Geosporobacter subterraneus DSM 17957</name>
    <dbReference type="NCBI Taxonomy" id="1121919"/>
    <lineage>
        <taxon>Bacteria</taxon>
        <taxon>Bacillati</taxon>
        <taxon>Bacillota</taxon>
        <taxon>Clostridia</taxon>
        <taxon>Peptostreptococcales</taxon>
        <taxon>Thermotaleaceae</taxon>
        <taxon>Geosporobacter</taxon>
    </lineage>
</organism>
<evidence type="ECO:0000256" key="9">
    <source>
        <dbReference type="SAM" id="Phobius"/>
    </source>
</evidence>
<comment type="subcellular location">
    <subcellularLocation>
        <location evidence="1">Cell membrane</location>
        <topology evidence="1">Multi-pass membrane protein</topology>
    </subcellularLocation>
</comment>
<name>A0A1M6MWS1_9FIRM</name>
<protein>
    <submittedName>
        <fullName evidence="12">Methyl-accepting chemotaxis protein</fullName>
    </submittedName>
</protein>
<accession>A0A1M6MWS1</accession>
<keyword evidence="13" id="KW-1185">Reference proteome</keyword>
<keyword evidence="4 9" id="KW-1133">Transmembrane helix</keyword>